<dbReference type="KEGG" id="pcm:AY601_1778"/>
<dbReference type="PATRIC" id="fig|188932.3.peg.1849"/>
<evidence type="ECO:0000313" key="2">
    <source>
        <dbReference type="Proteomes" id="UP000071561"/>
    </source>
</evidence>
<evidence type="ECO:0000313" key="1">
    <source>
        <dbReference type="EMBL" id="AMP98690.1"/>
    </source>
</evidence>
<keyword evidence="2" id="KW-1185">Reference proteome</keyword>
<gene>
    <name evidence="1" type="ORF">AY601_1778</name>
</gene>
<proteinExistence type="predicted"/>
<dbReference type="Proteomes" id="UP000071561">
    <property type="component" value="Chromosome"/>
</dbReference>
<organism evidence="1 2">
    <name type="scientific">Pedobacter cryoconitis</name>
    <dbReference type="NCBI Taxonomy" id="188932"/>
    <lineage>
        <taxon>Bacteria</taxon>
        <taxon>Pseudomonadati</taxon>
        <taxon>Bacteroidota</taxon>
        <taxon>Sphingobacteriia</taxon>
        <taxon>Sphingobacteriales</taxon>
        <taxon>Sphingobacteriaceae</taxon>
        <taxon>Pedobacter</taxon>
    </lineage>
</organism>
<name>A0A127VBV1_9SPHI</name>
<reference evidence="1 2" key="1">
    <citation type="submission" date="2016-03" db="EMBL/GenBank/DDBJ databases">
        <title>Complete genome sequence of Pedobacter cryoconitis PAMC 27485.</title>
        <authorList>
            <person name="Lee J."/>
            <person name="Kim O.-S."/>
        </authorList>
    </citation>
    <scope>NUCLEOTIDE SEQUENCE [LARGE SCALE GENOMIC DNA]</scope>
    <source>
        <strain evidence="1 2">PAMC 27485</strain>
    </source>
</reference>
<dbReference type="AlphaFoldDB" id="A0A127VBV1"/>
<accession>A0A127VBV1</accession>
<dbReference type="EMBL" id="CP014504">
    <property type="protein sequence ID" value="AMP98690.1"/>
    <property type="molecule type" value="Genomic_DNA"/>
</dbReference>
<protein>
    <submittedName>
        <fullName evidence="1">Uncharacterized protein</fullName>
    </submittedName>
</protein>
<sequence length="63" mass="7046">MDGLRLTLGYSISASNTSLYFSVKVIDLAVGTLLEVQIVPLYHEFFTAIHNGLRSPYRTRDAN</sequence>